<dbReference type="RefSeq" id="WP_369764939.1">
    <property type="nucleotide sequence ID" value="NZ_CP165627.1"/>
</dbReference>
<evidence type="ECO:0000256" key="1">
    <source>
        <dbReference type="SAM" id="Phobius"/>
    </source>
</evidence>
<sequence>MRRFKAIILSWDFGITLLSVFTTYLVLPEYINMNFALSFYNVAMTVLSIIFSLFFTAMAIIMSSSDNDFIEFLEEKNTFTELLWSFKFTLFVLFLSLILSILLYSGTSYWIETNHNETWLQDYRLLLLLQFCFLYGMIATWFSIIDTVKFSQFRSEFLKEQKIKKQKKEE</sequence>
<gene>
    <name evidence="2" type="ORF">AB3G32_11790</name>
</gene>
<keyword evidence="1" id="KW-1133">Transmembrane helix</keyword>
<evidence type="ECO:0000313" key="2">
    <source>
        <dbReference type="EMBL" id="XDV01007.1"/>
    </source>
</evidence>
<feature type="transmembrane region" description="Helical" evidence="1">
    <location>
        <begin position="7"/>
        <end position="27"/>
    </location>
</feature>
<name>A0AB39WKQ4_9FLAO</name>
<accession>A0AB39WKQ4</accession>
<proteinExistence type="predicted"/>
<feature type="transmembrane region" description="Helical" evidence="1">
    <location>
        <begin position="39"/>
        <end position="61"/>
    </location>
</feature>
<feature type="transmembrane region" description="Helical" evidence="1">
    <location>
        <begin position="125"/>
        <end position="145"/>
    </location>
</feature>
<dbReference type="EMBL" id="CP165627">
    <property type="protein sequence ID" value="XDV01007.1"/>
    <property type="molecule type" value="Genomic_DNA"/>
</dbReference>
<protein>
    <submittedName>
        <fullName evidence="2">Uncharacterized protein</fullName>
    </submittedName>
</protein>
<keyword evidence="1" id="KW-0472">Membrane</keyword>
<dbReference type="AlphaFoldDB" id="A0AB39WKQ4"/>
<organism evidence="2">
    <name type="scientific">Flavobacterium sp. WC2429</name>
    <dbReference type="NCBI Taxonomy" id="3234140"/>
    <lineage>
        <taxon>Bacteria</taxon>
        <taxon>Pseudomonadati</taxon>
        <taxon>Bacteroidota</taxon>
        <taxon>Flavobacteriia</taxon>
        <taxon>Flavobacteriales</taxon>
        <taxon>Flavobacteriaceae</taxon>
        <taxon>Flavobacterium</taxon>
    </lineage>
</organism>
<keyword evidence="1" id="KW-0812">Transmembrane</keyword>
<feature type="transmembrane region" description="Helical" evidence="1">
    <location>
        <begin position="82"/>
        <end position="105"/>
    </location>
</feature>
<reference evidence="2" key="1">
    <citation type="submission" date="2024-07" db="EMBL/GenBank/DDBJ databases">
        <authorList>
            <person name="Biller S.J."/>
        </authorList>
    </citation>
    <scope>NUCLEOTIDE SEQUENCE</scope>
    <source>
        <strain evidence="2">WC2429</strain>
    </source>
</reference>